<comment type="caution">
    <text evidence="2">The sequence shown here is derived from an EMBL/GenBank/DDBJ whole genome shotgun (WGS) entry which is preliminary data.</text>
</comment>
<dbReference type="InterPro" id="IPR011659">
    <property type="entry name" value="WD40"/>
</dbReference>
<evidence type="ECO:0008006" key="4">
    <source>
        <dbReference type="Google" id="ProtNLM"/>
    </source>
</evidence>
<dbReference type="SUPFAM" id="SSF82171">
    <property type="entry name" value="DPP6 N-terminal domain-like"/>
    <property type="match status" value="1"/>
</dbReference>
<dbReference type="InterPro" id="IPR011042">
    <property type="entry name" value="6-blade_b-propeller_TolB-like"/>
</dbReference>
<name>A0A537K4I1_9BACT</name>
<reference evidence="2 3" key="1">
    <citation type="journal article" date="2019" name="Nat. Microbiol.">
        <title>Mediterranean grassland soil C-N compound turnover is dependent on rainfall and depth, and is mediated by genomically divergent microorganisms.</title>
        <authorList>
            <person name="Diamond S."/>
            <person name="Andeer P.F."/>
            <person name="Li Z."/>
            <person name="Crits-Christoph A."/>
            <person name="Burstein D."/>
            <person name="Anantharaman K."/>
            <person name="Lane K.R."/>
            <person name="Thomas B.C."/>
            <person name="Pan C."/>
            <person name="Northen T.R."/>
            <person name="Banfield J.F."/>
        </authorList>
    </citation>
    <scope>NUCLEOTIDE SEQUENCE [LARGE SCALE GENOMIC DNA]</scope>
    <source>
        <strain evidence="2">NP_3</strain>
    </source>
</reference>
<protein>
    <recommendedName>
        <fullName evidence="4">Dipeptidylpeptidase IV N-terminal domain-containing protein</fullName>
    </recommendedName>
</protein>
<dbReference type="Pfam" id="PF07676">
    <property type="entry name" value="PD40"/>
    <property type="match status" value="7"/>
</dbReference>
<dbReference type="AlphaFoldDB" id="A0A537K4I1"/>
<accession>A0A537K4I1</accession>
<evidence type="ECO:0000313" key="3">
    <source>
        <dbReference type="Proteomes" id="UP000318509"/>
    </source>
</evidence>
<proteinExistence type="inferred from homology"/>
<dbReference type="PANTHER" id="PTHR36842:SF1">
    <property type="entry name" value="PROTEIN TOLB"/>
    <property type="match status" value="1"/>
</dbReference>
<evidence type="ECO:0000313" key="2">
    <source>
        <dbReference type="EMBL" id="TMI90681.1"/>
    </source>
</evidence>
<dbReference type="EMBL" id="VBAK01000108">
    <property type="protein sequence ID" value="TMI90681.1"/>
    <property type="molecule type" value="Genomic_DNA"/>
</dbReference>
<dbReference type="Proteomes" id="UP000318509">
    <property type="component" value="Unassembled WGS sequence"/>
</dbReference>
<comment type="similarity">
    <text evidence="1">Belongs to the TolB family.</text>
</comment>
<dbReference type="Gene3D" id="2.120.10.30">
    <property type="entry name" value="TolB, C-terminal domain"/>
    <property type="match status" value="2"/>
</dbReference>
<gene>
    <name evidence="2" type="ORF">E6H00_06525</name>
</gene>
<evidence type="ECO:0000256" key="1">
    <source>
        <dbReference type="ARBA" id="ARBA00009820"/>
    </source>
</evidence>
<dbReference type="PANTHER" id="PTHR36842">
    <property type="entry name" value="PROTEIN TOLB HOMOLOG"/>
    <property type="match status" value="1"/>
</dbReference>
<organism evidence="2 3">
    <name type="scientific">Candidatus Segetimicrobium genomatis</name>
    <dbReference type="NCBI Taxonomy" id="2569760"/>
    <lineage>
        <taxon>Bacteria</taxon>
        <taxon>Bacillati</taxon>
        <taxon>Candidatus Sysuimicrobiota</taxon>
        <taxon>Candidatus Sysuimicrobiia</taxon>
        <taxon>Candidatus Sysuimicrobiales</taxon>
        <taxon>Candidatus Segetimicrobiaceae</taxon>
        <taxon>Candidatus Segetimicrobium</taxon>
    </lineage>
</organism>
<sequence length="377" mass="40223">MKNTVSRQIVMGLLAGSLIVQPGGAGQAQAGPPIGVTGDRYPRWSPTGERIAFVSDRDAKPEIYIIDADGKGVRRLTTSPPGVSSSSPAWSPDGRLIAFVFGLASDTHIFVMNVDGTDQRLLVSGRSSGPAWSPDGRKIAFLSDETSGVSVIAPEGGQQVNISSGALTGRDALVDAASWSPDGKRLAFATWETKVSTTPADEGSATYSLTYKGVNLYFLNSRRFHIVDADGRHPRTLANTVVTHGSSALSYGPAWSPDGIRVAFVSALRGSPQIHTIKPNGSDRVQLTSQGSNYDPVWSPDGRRIAFVSDREGERHLFVMNADGSGELSVTGSGEWDGPTWSPDGRRIAYASKRGELWRLYSVNADGTGETQLTEGW</sequence>